<organism evidence="1 2">
    <name type="scientific">Terrimonas rubra</name>
    <dbReference type="NCBI Taxonomy" id="1035890"/>
    <lineage>
        <taxon>Bacteria</taxon>
        <taxon>Pseudomonadati</taxon>
        <taxon>Bacteroidota</taxon>
        <taxon>Chitinophagia</taxon>
        <taxon>Chitinophagales</taxon>
        <taxon>Chitinophagaceae</taxon>
        <taxon>Terrimonas</taxon>
    </lineage>
</organism>
<comment type="caution">
    <text evidence="1">The sequence shown here is derived from an EMBL/GenBank/DDBJ whole genome shotgun (WGS) entry which is preliminary data.</text>
</comment>
<name>A0ABW6A9J0_9BACT</name>
<dbReference type="InterPro" id="IPR043721">
    <property type="entry name" value="DUF5662"/>
</dbReference>
<reference evidence="2" key="1">
    <citation type="journal article" date="2019" name="Int. J. Syst. Evol. Microbiol.">
        <title>The Global Catalogue of Microorganisms (GCM) 10K type strain sequencing project: providing services to taxonomists for standard genome sequencing and annotation.</title>
        <authorList>
            <consortium name="The Broad Institute Genomics Platform"/>
            <consortium name="The Broad Institute Genome Sequencing Center for Infectious Disease"/>
            <person name="Wu L."/>
            <person name="Ma J."/>
        </authorList>
    </citation>
    <scope>NUCLEOTIDE SEQUENCE [LARGE SCALE GENOMIC DNA]</scope>
    <source>
        <strain evidence="2">KCTC 23299</strain>
    </source>
</reference>
<proteinExistence type="predicted"/>
<sequence length="150" mass="17481">MSYDSKVDTLLHIKRVAELMTEAASELIRRANVHDNSKLQSPEKELFDEFTPKLKESTYGSDEYKGFLKGLKVALDHHYAHNSHHPEHYENGINGFNLFDLVEMFFDWKAASERHADGSIYKSIEINKDRFRMSDQFVDIFTNTAKHLGW</sequence>
<dbReference type="RefSeq" id="WP_386103348.1">
    <property type="nucleotide sequence ID" value="NZ_JBHUOZ010000003.1"/>
</dbReference>
<accession>A0ABW6A9J0</accession>
<dbReference type="Pfam" id="PF18907">
    <property type="entry name" value="DUF5662"/>
    <property type="match status" value="1"/>
</dbReference>
<dbReference type="Proteomes" id="UP001597511">
    <property type="component" value="Unassembled WGS sequence"/>
</dbReference>
<gene>
    <name evidence="1" type="ORF">ACFS6H_20100</name>
</gene>
<keyword evidence="2" id="KW-1185">Reference proteome</keyword>
<dbReference type="EMBL" id="JBHUOZ010000003">
    <property type="protein sequence ID" value="MFD2922034.1"/>
    <property type="molecule type" value="Genomic_DNA"/>
</dbReference>
<evidence type="ECO:0000313" key="2">
    <source>
        <dbReference type="Proteomes" id="UP001597511"/>
    </source>
</evidence>
<protein>
    <submittedName>
        <fullName evidence="1">DUF5662 family protein</fullName>
    </submittedName>
</protein>
<evidence type="ECO:0000313" key="1">
    <source>
        <dbReference type="EMBL" id="MFD2922034.1"/>
    </source>
</evidence>